<dbReference type="PANTHER" id="PTHR46586:SF3">
    <property type="entry name" value="ANKYRIN REPEAT-CONTAINING PROTEIN"/>
    <property type="match status" value="1"/>
</dbReference>
<proteinExistence type="predicted"/>
<feature type="domain" description="F-box" evidence="1">
    <location>
        <begin position="20"/>
        <end position="68"/>
    </location>
</feature>
<dbReference type="SUPFAM" id="SSF48403">
    <property type="entry name" value="Ankyrin repeat"/>
    <property type="match status" value="1"/>
</dbReference>
<name>S4VRK3_9VIRU</name>
<dbReference type="SUPFAM" id="SSF81383">
    <property type="entry name" value="F-box domain"/>
    <property type="match status" value="1"/>
</dbReference>
<gene>
    <name evidence="2" type="ORF">pdul_cds_785</name>
</gene>
<reference evidence="2 3" key="1">
    <citation type="journal article" date="2013" name="Science">
        <title>Pandoraviruses: amoeba viruses with genomes up to 2.5 Mb reaching that of parasitic eukaryotes.</title>
        <authorList>
            <person name="Philippe N."/>
            <person name="Legendre M."/>
            <person name="Doutre G."/>
            <person name="Coute Y."/>
            <person name="Poirot O."/>
            <person name="Lescot M."/>
            <person name="Arslan D."/>
            <person name="Seltzer V."/>
            <person name="Bertaux L."/>
            <person name="Bruley C."/>
            <person name="Garin J."/>
            <person name="Claverie J.M."/>
            <person name="Abergel C."/>
        </authorList>
    </citation>
    <scope>NUCLEOTIDE SEQUENCE [LARGE SCALE GENOMIC DNA]</scope>
    <source>
        <strain evidence="2">Melbourne</strain>
    </source>
</reference>
<dbReference type="InterPro" id="IPR036770">
    <property type="entry name" value="Ankyrin_rpt-contain_sf"/>
</dbReference>
<dbReference type="InterPro" id="IPR036047">
    <property type="entry name" value="F-box-like_dom_sf"/>
</dbReference>
<sequence>MSSDAGPPASQPQHATASIVMGADALPDEILSMIFSLVPCVRLVSVVPLVSRRWRRVSRDSDAIGRQLCVPGPANRTKSGHCLRAAKSGHINCVVYARDRGRPWGPGICAAAAAGGHLDILRYAHAHGAPVEDNAIEVAMAAGHLDCVWWLCDHGHPWGRATCASAGSVIDIAHMRRLREGGCPWGNTLLCVIASNRLMDCLHYALENGCPHHADAAIEAARAGWLDGIKYMESHGIALARHEMCDAAADGDQAAVLEYMLNQGFVWRPSLDTACAALGFQSLDVLRLVLRCANKNLSIAQSAAYSGRLDALRLVHEAGWTLGETVCNAAASAGSLACLVYASEHGCPMSSHTCICAADTDSAECLAYARERGAPWHYELFAQCVRRKARRCLVYAIEHGYPL</sequence>
<dbReference type="Gene3D" id="1.20.1280.50">
    <property type="match status" value="1"/>
</dbReference>
<dbReference type="GeneID" id="16511964"/>
<evidence type="ECO:0000313" key="2">
    <source>
        <dbReference type="EMBL" id="AGO82978.1"/>
    </source>
</evidence>
<dbReference type="KEGG" id="vg:16511964"/>
<dbReference type="Proteomes" id="UP000201566">
    <property type="component" value="Segment"/>
</dbReference>
<organism evidence="2 3">
    <name type="scientific">Pandoravirus dulcis</name>
    <dbReference type="NCBI Taxonomy" id="1349409"/>
    <lineage>
        <taxon>Viruses</taxon>
        <taxon>Pandoravirus</taxon>
    </lineage>
</organism>
<evidence type="ECO:0000313" key="3">
    <source>
        <dbReference type="Proteomes" id="UP000201566"/>
    </source>
</evidence>
<dbReference type="PROSITE" id="PS50181">
    <property type="entry name" value="FBOX"/>
    <property type="match status" value="1"/>
</dbReference>
<accession>S4VRK3</accession>
<protein>
    <recommendedName>
        <fullName evidence="1">F-box domain-containing protein</fullName>
    </recommendedName>
</protein>
<dbReference type="RefSeq" id="YP_008319647.1">
    <property type="nucleotide sequence ID" value="NC_021858.1"/>
</dbReference>
<dbReference type="InterPro" id="IPR052050">
    <property type="entry name" value="SecEffector_AnkRepeat"/>
</dbReference>
<dbReference type="PANTHER" id="PTHR46586">
    <property type="entry name" value="ANKYRIN REPEAT-CONTAINING PROTEIN"/>
    <property type="match status" value="1"/>
</dbReference>
<dbReference type="EMBL" id="KC977570">
    <property type="protein sequence ID" value="AGO82978.1"/>
    <property type="molecule type" value="Genomic_DNA"/>
</dbReference>
<dbReference type="InterPro" id="IPR001810">
    <property type="entry name" value="F-box_dom"/>
</dbReference>
<dbReference type="Pfam" id="PF12937">
    <property type="entry name" value="F-box-like"/>
    <property type="match status" value="1"/>
</dbReference>
<evidence type="ECO:0000259" key="1">
    <source>
        <dbReference type="PROSITE" id="PS50181"/>
    </source>
</evidence>
<dbReference type="Gene3D" id="1.25.40.20">
    <property type="entry name" value="Ankyrin repeat-containing domain"/>
    <property type="match status" value="1"/>
</dbReference>